<dbReference type="STRING" id="62062.ENSHHUP00000027443"/>
<feature type="compositionally biased region" description="Polar residues" evidence="1">
    <location>
        <begin position="213"/>
        <end position="225"/>
    </location>
</feature>
<dbReference type="AlphaFoldDB" id="A0A4W5LNH2"/>
<reference evidence="4" key="1">
    <citation type="submission" date="2018-06" db="EMBL/GenBank/DDBJ databases">
        <title>Genome assembly of Danube salmon.</title>
        <authorList>
            <person name="Macqueen D.J."/>
            <person name="Gundappa M.K."/>
        </authorList>
    </citation>
    <scope>NUCLEOTIDE SEQUENCE [LARGE SCALE GENOMIC DNA]</scope>
</reference>
<evidence type="ECO:0000313" key="4">
    <source>
        <dbReference type="Proteomes" id="UP000314982"/>
    </source>
</evidence>
<dbReference type="InterPro" id="IPR024883">
    <property type="entry name" value="Neurensin"/>
</dbReference>
<protein>
    <recommendedName>
        <fullName evidence="5">Neurensin 1-like</fullName>
    </recommendedName>
</protein>
<feature type="transmembrane region" description="Helical" evidence="2">
    <location>
        <begin position="129"/>
        <end position="153"/>
    </location>
</feature>
<keyword evidence="4" id="KW-1185">Reference proteome</keyword>
<feature type="compositionally biased region" description="Basic and acidic residues" evidence="1">
    <location>
        <begin position="168"/>
        <end position="179"/>
    </location>
</feature>
<evidence type="ECO:0000313" key="3">
    <source>
        <dbReference type="Ensembl" id="ENSHHUP00000027443.1"/>
    </source>
</evidence>
<dbReference type="Ensembl" id="ENSHHUT00000028537.1">
    <property type="protein sequence ID" value="ENSHHUP00000027443.1"/>
    <property type="gene ID" value="ENSHHUG00000017404.1"/>
</dbReference>
<feature type="region of interest" description="Disordered" evidence="1">
    <location>
        <begin position="168"/>
        <end position="225"/>
    </location>
</feature>
<evidence type="ECO:0008006" key="5">
    <source>
        <dbReference type="Google" id="ProtNLM"/>
    </source>
</evidence>
<dbReference type="PROSITE" id="PS51257">
    <property type="entry name" value="PROKAR_LIPOPROTEIN"/>
    <property type="match status" value="1"/>
</dbReference>
<keyword evidence="2" id="KW-0472">Membrane</keyword>
<name>A0A4W5LNH2_9TELE</name>
<dbReference type="PANTHER" id="PTHR14796">
    <property type="entry name" value="NEURENSIN 1-RELATED"/>
    <property type="match status" value="1"/>
</dbReference>
<dbReference type="GeneTree" id="ENSGT00530000063877"/>
<reference evidence="3" key="3">
    <citation type="submission" date="2025-09" db="UniProtKB">
        <authorList>
            <consortium name="Ensembl"/>
        </authorList>
    </citation>
    <scope>IDENTIFICATION</scope>
</reference>
<dbReference type="Pfam" id="PF14927">
    <property type="entry name" value="Neurensin"/>
    <property type="match status" value="1"/>
</dbReference>
<evidence type="ECO:0000256" key="1">
    <source>
        <dbReference type="SAM" id="MobiDB-lite"/>
    </source>
</evidence>
<feature type="compositionally biased region" description="Gly residues" evidence="1">
    <location>
        <begin position="180"/>
        <end position="191"/>
    </location>
</feature>
<dbReference type="GO" id="GO:0007399">
    <property type="term" value="P:nervous system development"/>
    <property type="evidence" value="ECO:0007669"/>
    <property type="project" value="TreeGrafter"/>
</dbReference>
<dbReference type="PANTHER" id="PTHR14796:SF3">
    <property type="entry name" value="NEURENSIN 1-LIKE-RELATED"/>
    <property type="match status" value="1"/>
</dbReference>
<organism evidence="3 4">
    <name type="scientific">Hucho hucho</name>
    <name type="common">huchen</name>
    <dbReference type="NCBI Taxonomy" id="62062"/>
    <lineage>
        <taxon>Eukaryota</taxon>
        <taxon>Metazoa</taxon>
        <taxon>Chordata</taxon>
        <taxon>Craniata</taxon>
        <taxon>Vertebrata</taxon>
        <taxon>Euteleostomi</taxon>
        <taxon>Actinopterygii</taxon>
        <taxon>Neopterygii</taxon>
        <taxon>Teleostei</taxon>
        <taxon>Protacanthopterygii</taxon>
        <taxon>Salmoniformes</taxon>
        <taxon>Salmonidae</taxon>
        <taxon>Salmoninae</taxon>
        <taxon>Hucho</taxon>
    </lineage>
</organism>
<sequence length="225" mass="23336">MASRSEACNSGSGCGTGSSGCEVGSSCACLQFGVRSYLHHFYEGCSTASGWERDPEGVGDVQTLRSPLRWSSALWKVSLALGLLMATSGLVSLSVGYSGPTKIESFGEGDLLFIDTQAVNFNMGLHHCVAAGIGFTCLGTGLTVAGLLIWSFSRSRLKERLYRREREKKGGVECGRKGGTEGGAQGGGQGEMGTAVMKAPGAGEGKVPATLSKVETVQPSGRESP</sequence>
<proteinExistence type="predicted"/>
<evidence type="ECO:0000256" key="2">
    <source>
        <dbReference type="SAM" id="Phobius"/>
    </source>
</evidence>
<dbReference type="GO" id="GO:0043005">
    <property type="term" value="C:neuron projection"/>
    <property type="evidence" value="ECO:0007669"/>
    <property type="project" value="TreeGrafter"/>
</dbReference>
<feature type="transmembrane region" description="Helical" evidence="2">
    <location>
        <begin position="73"/>
        <end position="97"/>
    </location>
</feature>
<keyword evidence="2" id="KW-0812">Transmembrane</keyword>
<accession>A0A4W5LNH2</accession>
<dbReference type="GO" id="GO:0043025">
    <property type="term" value="C:neuronal cell body"/>
    <property type="evidence" value="ECO:0007669"/>
    <property type="project" value="TreeGrafter"/>
</dbReference>
<reference evidence="3" key="2">
    <citation type="submission" date="2025-08" db="UniProtKB">
        <authorList>
            <consortium name="Ensembl"/>
        </authorList>
    </citation>
    <scope>IDENTIFICATION</scope>
</reference>
<dbReference type="GO" id="GO:0030133">
    <property type="term" value="C:transport vesicle"/>
    <property type="evidence" value="ECO:0007669"/>
    <property type="project" value="InterPro"/>
</dbReference>
<keyword evidence="2" id="KW-1133">Transmembrane helix</keyword>
<dbReference type="Proteomes" id="UP000314982">
    <property type="component" value="Unassembled WGS sequence"/>
</dbReference>